<keyword evidence="1" id="KW-0235">DNA replication</keyword>
<dbReference type="Proteomes" id="UP000002195">
    <property type="component" value="Unassembled WGS sequence"/>
</dbReference>
<sequence>MCGCCWCGCFVGGVDGIDLVFKDYNLPPIPISVIPRNYFETVKEWLDSFNIKFYQSERNYNWKRIMDTIKSDVKKFHDDGV</sequence>
<gene>
    <name evidence="2" type="ORF">DDB_G0282545</name>
</gene>
<proteinExistence type="inferred from homology"/>
<keyword evidence="3" id="KW-1185">Reference proteome</keyword>
<dbReference type="RefSeq" id="XP_640113.1">
    <property type="nucleotide sequence ID" value="XM_635021.1"/>
</dbReference>
<dbReference type="GO" id="GO:0006281">
    <property type="term" value="P:DNA repair"/>
    <property type="evidence" value="ECO:0007669"/>
    <property type="project" value="UniProtKB-UniRule"/>
</dbReference>
<keyword evidence="1" id="KW-0805">Transcription regulation</keyword>
<dbReference type="Gene3D" id="2.30.29.30">
    <property type="entry name" value="Pleckstrin-homology domain (PH domain)/Phosphotyrosine-binding domain (PTB)"/>
    <property type="match status" value="1"/>
</dbReference>
<comment type="caution">
    <text evidence="2">The sequence shown here is derived from an EMBL/GenBank/DDBJ whole genome shotgun (WGS) entry which is preliminary data.</text>
</comment>
<accession>Q54SC6</accession>
<comment type="similarity">
    <text evidence="1">Belongs to the peptidase M24 family. SPT16 subfamily.</text>
</comment>
<dbReference type="SMR" id="Q54SC6"/>
<dbReference type="STRING" id="44689.Q54SC6"/>
<dbReference type="InterPro" id="IPR040258">
    <property type="entry name" value="Spt16"/>
</dbReference>
<keyword evidence="1" id="KW-0158">Chromosome</keyword>
<dbReference type="GO" id="GO:0006260">
    <property type="term" value="P:DNA replication"/>
    <property type="evidence" value="ECO:0007669"/>
    <property type="project" value="UniProtKB-KW"/>
</dbReference>
<keyword evidence="1" id="KW-0234">DNA repair</keyword>
<evidence type="ECO:0000313" key="2">
    <source>
        <dbReference type="EMBL" id="EAL66132.1"/>
    </source>
</evidence>
<keyword evidence="1" id="KW-0227">DNA damage</keyword>
<comment type="subcellular location">
    <subcellularLocation>
        <location evidence="1">Nucleus</location>
    </subcellularLocation>
    <subcellularLocation>
        <location evidence="1">Chromosome</location>
    </subcellularLocation>
</comment>
<dbReference type="InParanoid" id="Q54SC6"/>
<dbReference type="GO" id="GO:0035101">
    <property type="term" value="C:FACT complex"/>
    <property type="evidence" value="ECO:0007669"/>
    <property type="project" value="UniProtKB-UniRule"/>
</dbReference>
<dbReference type="KEGG" id="ddi:DDB_G0282545"/>
<dbReference type="InterPro" id="IPR011993">
    <property type="entry name" value="PH-like_dom_sf"/>
</dbReference>
<protein>
    <recommendedName>
        <fullName evidence="1">FACT complex subunit</fullName>
    </recommendedName>
</protein>
<comment type="function">
    <text evidence="1">Component of the FACT complex, a general chromatin factor that acts to reorganize nucleosomes. The FACT complex is involved in multiple processes that require DNA as a template such as mRNA elongation, DNA replication and DNA repair. During transcription elongation the FACT complex acts as a histone chaperone that both destabilizes and restores nucleosomal structure. It facilitates the passage of RNA polymerase II and transcription by promoting the dissociation of one histone H2A-H2B dimer from the nucleosome, then subsequently promotes the reestablishment of the nucleosome following the passage of RNA polymerase II.</text>
</comment>
<evidence type="ECO:0000256" key="1">
    <source>
        <dbReference type="RuleBase" id="RU367052"/>
    </source>
</evidence>
<dbReference type="HOGENOM" id="CLU_2578870_0_0_1"/>
<keyword evidence="1" id="KW-0804">Transcription</keyword>
<dbReference type="AlphaFoldDB" id="Q54SC6"/>
<evidence type="ECO:0000313" key="3">
    <source>
        <dbReference type="Proteomes" id="UP000002195"/>
    </source>
</evidence>
<dbReference type="PANTHER" id="PTHR13980">
    <property type="entry name" value="CDC68 RELATED"/>
    <property type="match status" value="1"/>
</dbReference>
<name>Q54SC6_DICDI</name>
<dbReference type="EMBL" id="AAFI02000047">
    <property type="protein sequence ID" value="EAL66132.1"/>
    <property type="molecule type" value="Genomic_DNA"/>
</dbReference>
<reference evidence="2 3" key="1">
    <citation type="journal article" date="2005" name="Nature">
        <title>The genome of the social amoeba Dictyostelium discoideum.</title>
        <authorList>
            <consortium name="The Dictyostelium discoideum Sequencing Consortium"/>
            <person name="Eichinger L."/>
            <person name="Pachebat J.A."/>
            <person name="Glockner G."/>
            <person name="Rajandream M.A."/>
            <person name="Sucgang R."/>
            <person name="Berriman M."/>
            <person name="Song J."/>
            <person name="Olsen R."/>
            <person name="Szafranski K."/>
            <person name="Xu Q."/>
            <person name="Tunggal B."/>
            <person name="Kummerfeld S."/>
            <person name="Madera M."/>
            <person name="Konfortov B.A."/>
            <person name="Rivero F."/>
            <person name="Bankier A.T."/>
            <person name="Lehmann R."/>
            <person name="Hamlin N."/>
            <person name="Davies R."/>
            <person name="Gaudet P."/>
            <person name="Fey P."/>
            <person name="Pilcher K."/>
            <person name="Chen G."/>
            <person name="Saunders D."/>
            <person name="Sodergren E."/>
            <person name="Davis P."/>
            <person name="Kerhornou A."/>
            <person name="Nie X."/>
            <person name="Hall N."/>
            <person name="Anjard C."/>
            <person name="Hemphill L."/>
            <person name="Bason N."/>
            <person name="Farbrother P."/>
            <person name="Desany B."/>
            <person name="Just E."/>
            <person name="Morio T."/>
            <person name="Rost R."/>
            <person name="Churcher C."/>
            <person name="Cooper J."/>
            <person name="Haydock S."/>
            <person name="van Driessche N."/>
            <person name="Cronin A."/>
            <person name="Goodhead I."/>
            <person name="Muzny D."/>
            <person name="Mourier T."/>
            <person name="Pain A."/>
            <person name="Lu M."/>
            <person name="Harper D."/>
            <person name="Lindsay R."/>
            <person name="Hauser H."/>
            <person name="James K."/>
            <person name="Quiles M."/>
            <person name="Madan Babu M."/>
            <person name="Saito T."/>
            <person name="Buchrieser C."/>
            <person name="Wardroper A."/>
            <person name="Felder M."/>
            <person name="Thangavelu M."/>
            <person name="Johnson D."/>
            <person name="Knights A."/>
            <person name="Loulseged H."/>
            <person name="Mungall K."/>
            <person name="Oliver K."/>
            <person name="Price C."/>
            <person name="Quail M.A."/>
            <person name="Urushihara H."/>
            <person name="Hernandez J."/>
            <person name="Rabbinowitsch E."/>
            <person name="Steffen D."/>
            <person name="Sanders M."/>
            <person name="Ma J."/>
            <person name="Kohara Y."/>
            <person name="Sharp S."/>
            <person name="Simmonds M."/>
            <person name="Spiegler S."/>
            <person name="Tivey A."/>
            <person name="Sugano S."/>
            <person name="White B."/>
            <person name="Walker D."/>
            <person name="Woodward J."/>
            <person name="Winckler T."/>
            <person name="Tanaka Y."/>
            <person name="Shaulsky G."/>
            <person name="Schleicher M."/>
            <person name="Weinstock G."/>
            <person name="Rosenthal A."/>
            <person name="Cox E.C."/>
            <person name="Chisholm R.L."/>
            <person name="Gibbs R."/>
            <person name="Loomis W.F."/>
            <person name="Platzer M."/>
            <person name="Kay R.R."/>
            <person name="Williams J."/>
            <person name="Dear P.H."/>
            <person name="Noegel A.A."/>
            <person name="Barrell B."/>
            <person name="Kuspa A."/>
        </authorList>
    </citation>
    <scope>NUCLEOTIDE SEQUENCE [LARGE SCALE GENOMIC DNA]</scope>
    <source>
        <strain evidence="2 3">AX4</strain>
    </source>
</reference>
<organism evidence="2 3">
    <name type="scientific">Dictyostelium discoideum</name>
    <name type="common">Social amoeba</name>
    <dbReference type="NCBI Taxonomy" id="44689"/>
    <lineage>
        <taxon>Eukaryota</taxon>
        <taxon>Amoebozoa</taxon>
        <taxon>Evosea</taxon>
        <taxon>Eumycetozoa</taxon>
        <taxon>Dictyostelia</taxon>
        <taxon>Dictyosteliales</taxon>
        <taxon>Dictyosteliaceae</taxon>
        <taxon>Dictyostelium</taxon>
    </lineage>
</organism>
<keyword evidence="1" id="KW-0539">Nucleus</keyword>
<comment type="subunit">
    <text evidence="1">Component of the FACT complex.</text>
</comment>
<dbReference type="eggNOG" id="KOG1189">
    <property type="taxonomic scope" value="Eukaryota"/>
</dbReference>
<dbReference type="GeneID" id="8623647"/>
<dbReference type="PANTHER" id="PTHR13980:SF15">
    <property type="entry name" value="FACT COMPLEX SUBUNIT SPT16"/>
    <property type="match status" value="1"/>
</dbReference>
<dbReference type="VEuPathDB" id="AmoebaDB:DDB_G0282545"/>
<dbReference type="PaxDb" id="44689-DDB0204826"/>